<evidence type="ECO:0000313" key="10">
    <source>
        <dbReference type="Proteomes" id="UP001333110"/>
    </source>
</evidence>
<dbReference type="Pfam" id="PF15227">
    <property type="entry name" value="zf-C3HC4_4"/>
    <property type="match status" value="1"/>
</dbReference>
<dbReference type="AlphaFoldDB" id="A0AAN7NJ76"/>
<dbReference type="Pfam" id="PF25600">
    <property type="entry name" value="TRIM_CC"/>
    <property type="match status" value="1"/>
</dbReference>
<evidence type="ECO:0000256" key="2">
    <source>
        <dbReference type="ARBA" id="ARBA00022723"/>
    </source>
</evidence>
<sequence>MASPISQKLEEKLVCSICLELFRVPVTLPCRQKFCKRCISDHRHKQEQAPAGAEKGYTCPACRRGFKRHRSWRRMSPCAAWWSWCRMARHEPRAQRDGRWPTASCARSTGARWSCTVRMSSDASAASAPSSSAGSTGGCSLRKSTLKSRWGQWVAGPGWRALRGLLGASWAAACCTAECWCLPSPGSFEKVPGKSLRGIREDRAGNAGAGAANAQRQGSTTAASMPGVLVGACWLSWLFPTQDSFEGLKLVILSKFALLRKALEDCHWRTVARIKQEQVAVLGCMGEDWSLLRDHLDVLGQHRERAQCLLACPDHRTFLQEFPLLPFPESLEGLLPMEFDVAGMVKPITEILINISRLLLEDLPSSVAPKAPQPVGQGLEGPQGLAKVVAPLPECQLQAELLKGAGPHFEPRQVLCTQGCGRGHHYWEISSHSVTLGVTYRSLPWKRQHGHKFNIGLDGGSWGLQVWEDCYLAWHKGQAEKIQERLYKNLGVSLDYGKGLLSFYGLGERTWLIHSFHVSTKPFCPVCWLCERQAVTLCQRD</sequence>
<dbReference type="SMART" id="SM00184">
    <property type="entry name" value="RING"/>
    <property type="match status" value="1"/>
</dbReference>
<feature type="domain" description="RING-type" evidence="7">
    <location>
        <begin position="15"/>
        <end position="63"/>
    </location>
</feature>
<evidence type="ECO:0000256" key="1">
    <source>
        <dbReference type="ARBA" id="ARBA00022588"/>
    </source>
</evidence>
<dbReference type="InterPro" id="IPR058030">
    <property type="entry name" value="TRIM8/14/16/25/29/45/65_CC"/>
</dbReference>
<evidence type="ECO:0000259" key="7">
    <source>
        <dbReference type="PROSITE" id="PS50089"/>
    </source>
</evidence>
<keyword evidence="1" id="KW-0399">Innate immunity</keyword>
<dbReference type="Proteomes" id="UP001333110">
    <property type="component" value="Unassembled WGS sequence"/>
</dbReference>
<name>A0AAN7NJ76_MYCAM</name>
<feature type="domain" description="B30.2/SPRY" evidence="8">
    <location>
        <begin position="344"/>
        <end position="541"/>
    </location>
</feature>
<proteinExistence type="predicted"/>
<dbReference type="InterPro" id="IPR001841">
    <property type="entry name" value="Znf_RING"/>
</dbReference>
<evidence type="ECO:0000256" key="4">
    <source>
        <dbReference type="ARBA" id="ARBA00022833"/>
    </source>
</evidence>
<evidence type="ECO:0000256" key="5">
    <source>
        <dbReference type="ARBA" id="ARBA00022859"/>
    </source>
</evidence>
<dbReference type="EMBL" id="JAUNZN010000016">
    <property type="protein sequence ID" value="KAK4811853.1"/>
    <property type="molecule type" value="Genomic_DNA"/>
</dbReference>
<keyword evidence="4" id="KW-0862">Zinc</keyword>
<evidence type="ECO:0000259" key="8">
    <source>
        <dbReference type="PROSITE" id="PS50188"/>
    </source>
</evidence>
<dbReference type="InterPro" id="IPR051051">
    <property type="entry name" value="E3_ubiq-ligase_TRIM/RNF"/>
</dbReference>
<keyword evidence="5" id="KW-0391">Immunity</keyword>
<accession>A0AAN7NJ76</accession>
<dbReference type="PROSITE" id="PS50188">
    <property type="entry name" value="B302_SPRY"/>
    <property type="match status" value="1"/>
</dbReference>
<protein>
    <submittedName>
        <fullName evidence="9">Uncharacterized protein</fullName>
    </submittedName>
</protein>
<keyword evidence="3 6" id="KW-0863">Zinc-finger</keyword>
<dbReference type="InterPro" id="IPR043136">
    <property type="entry name" value="B30.2/SPRY_sf"/>
</dbReference>
<comment type="caution">
    <text evidence="9">The sequence shown here is derived from an EMBL/GenBank/DDBJ whole genome shotgun (WGS) entry which is preliminary data.</text>
</comment>
<dbReference type="PROSITE" id="PS50089">
    <property type="entry name" value="ZF_RING_2"/>
    <property type="match status" value="1"/>
</dbReference>
<dbReference type="PANTHER" id="PTHR25465:SF14">
    <property type="entry name" value="E3 UBIQUITIN-PROTEIN LIGASE TRIM65"/>
    <property type="match status" value="1"/>
</dbReference>
<dbReference type="Gene3D" id="3.30.40.10">
    <property type="entry name" value="Zinc/RING finger domain, C3HC4 (zinc finger)"/>
    <property type="match status" value="1"/>
</dbReference>
<dbReference type="SUPFAM" id="SSF57850">
    <property type="entry name" value="RING/U-box"/>
    <property type="match status" value="1"/>
</dbReference>
<dbReference type="InterPro" id="IPR003877">
    <property type="entry name" value="SPRY_dom"/>
</dbReference>
<dbReference type="PANTHER" id="PTHR25465">
    <property type="entry name" value="B-BOX DOMAIN CONTAINING"/>
    <property type="match status" value="1"/>
</dbReference>
<dbReference type="GO" id="GO:0008270">
    <property type="term" value="F:zinc ion binding"/>
    <property type="evidence" value="ECO:0007669"/>
    <property type="project" value="UniProtKB-KW"/>
</dbReference>
<dbReference type="SUPFAM" id="SSF49899">
    <property type="entry name" value="Concanavalin A-like lectins/glucanases"/>
    <property type="match status" value="1"/>
</dbReference>
<evidence type="ECO:0000313" key="9">
    <source>
        <dbReference type="EMBL" id="KAK4811853.1"/>
    </source>
</evidence>
<dbReference type="InterPro" id="IPR013083">
    <property type="entry name" value="Znf_RING/FYVE/PHD"/>
</dbReference>
<dbReference type="Gene3D" id="2.60.120.920">
    <property type="match status" value="1"/>
</dbReference>
<keyword evidence="2" id="KW-0479">Metal-binding</keyword>
<gene>
    <name evidence="9" type="ORF">QYF61_012271</name>
</gene>
<organism evidence="9 10">
    <name type="scientific">Mycteria americana</name>
    <name type="common">Wood stork</name>
    <dbReference type="NCBI Taxonomy" id="33587"/>
    <lineage>
        <taxon>Eukaryota</taxon>
        <taxon>Metazoa</taxon>
        <taxon>Chordata</taxon>
        <taxon>Craniata</taxon>
        <taxon>Vertebrata</taxon>
        <taxon>Euteleostomi</taxon>
        <taxon>Archelosauria</taxon>
        <taxon>Archosauria</taxon>
        <taxon>Dinosauria</taxon>
        <taxon>Saurischia</taxon>
        <taxon>Theropoda</taxon>
        <taxon>Coelurosauria</taxon>
        <taxon>Aves</taxon>
        <taxon>Neognathae</taxon>
        <taxon>Neoaves</taxon>
        <taxon>Aequornithes</taxon>
        <taxon>Ciconiiformes</taxon>
        <taxon>Ciconiidae</taxon>
        <taxon>Mycteria</taxon>
    </lineage>
</organism>
<evidence type="ECO:0000256" key="3">
    <source>
        <dbReference type="ARBA" id="ARBA00022771"/>
    </source>
</evidence>
<dbReference type="Pfam" id="PF00622">
    <property type="entry name" value="SPRY"/>
    <property type="match status" value="1"/>
</dbReference>
<evidence type="ECO:0000256" key="6">
    <source>
        <dbReference type="PROSITE-ProRule" id="PRU00175"/>
    </source>
</evidence>
<reference evidence="9 10" key="1">
    <citation type="journal article" date="2023" name="J. Hered.">
        <title>Chromosome-level genome of the wood stork (Mycteria americana) provides insight into avian chromosome evolution.</title>
        <authorList>
            <person name="Flamio R. Jr."/>
            <person name="Ramstad K.M."/>
        </authorList>
    </citation>
    <scope>NUCLEOTIDE SEQUENCE [LARGE SCALE GENOMIC DNA]</scope>
    <source>
        <strain evidence="9">JAX WOST 10</strain>
    </source>
</reference>
<keyword evidence="10" id="KW-1185">Reference proteome</keyword>
<dbReference type="InterPro" id="IPR001870">
    <property type="entry name" value="B30.2/SPRY"/>
</dbReference>
<dbReference type="InterPro" id="IPR013320">
    <property type="entry name" value="ConA-like_dom_sf"/>
</dbReference>
<dbReference type="GO" id="GO:0045087">
    <property type="term" value="P:innate immune response"/>
    <property type="evidence" value="ECO:0007669"/>
    <property type="project" value="UniProtKB-KW"/>
</dbReference>